<evidence type="ECO:0000313" key="1">
    <source>
        <dbReference type="EMBL" id="KKN32790.1"/>
    </source>
</evidence>
<gene>
    <name evidence="1" type="ORF">LCGC14_0810190</name>
</gene>
<accession>A0A0F9PM10</accession>
<dbReference type="AlphaFoldDB" id="A0A0F9PM10"/>
<proteinExistence type="predicted"/>
<organism evidence="1">
    <name type="scientific">marine sediment metagenome</name>
    <dbReference type="NCBI Taxonomy" id="412755"/>
    <lineage>
        <taxon>unclassified sequences</taxon>
        <taxon>metagenomes</taxon>
        <taxon>ecological metagenomes</taxon>
    </lineage>
</organism>
<name>A0A0F9PM10_9ZZZZ</name>
<dbReference type="EMBL" id="LAZR01002228">
    <property type="protein sequence ID" value="KKN32790.1"/>
    <property type="molecule type" value="Genomic_DNA"/>
</dbReference>
<comment type="caution">
    <text evidence="1">The sequence shown here is derived from an EMBL/GenBank/DDBJ whole genome shotgun (WGS) entry which is preliminary data.</text>
</comment>
<sequence>MYRNLESSLDRTWPHVDHPLIHKIGLADFVLGFQLKCKKPRDGLVEEIIALMIQLGISGDEDE</sequence>
<protein>
    <submittedName>
        <fullName evidence="1">Uncharacterized protein</fullName>
    </submittedName>
</protein>
<reference evidence="1" key="1">
    <citation type="journal article" date="2015" name="Nature">
        <title>Complex archaea that bridge the gap between prokaryotes and eukaryotes.</title>
        <authorList>
            <person name="Spang A."/>
            <person name="Saw J.H."/>
            <person name="Jorgensen S.L."/>
            <person name="Zaremba-Niedzwiedzka K."/>
            <person name="Martijn J."/>
            <person name="Lind A.E."/>
            <person name="van Eijk R."/>
            <person name="Schleper C."/>
            <person name="Guy L."/>
            <person name="Ettema T.J."/>
        </authorList>
    </citation>
    <scope>NUCLEOTIDE SEQUENCE</scope>
</reference>